<feature type="compositionally biased region" description="Low complexity" evidence="2">
    <location>
        <begin position="49"/>
        <end position="72"/>
    </location>
</feature>
<sequence length="167" mass="17888">MNGGYINEASEAEARARDTAPAVPAAPRRQDLLPELDADFRRCTNMKNSESGACSRTTSSSSGASSCGGAPAHCSVPRAEPELRQAPWFQHGIPREIALEVLSAQPVGAFLVRGSTTQAGCFALSLRVPHDFTRTGIAHYLILRTPKGYKIKGFTKEFSSLVALLDV</sequence>
<proteinExistence type="predicted"/>
<evidence type="ECO:0000313" key="4">
    <source>
        <dbReference type="EMBL" id="PCG67767.1"/>
    </source>
</evidence>
<evidence type="ECO:0000256" key="1">
    <source>
        <dbReference type="PROSITE-ProRule" id="PRU00191"/>
    </source>
</evidence>
<feature type="region of interest" description="Disordered" evidence="2">
    <location>
        <begin position="47"/>
        <end position="72"/>
    </location>
</feature>
<dbReference type="PROSITE" id="PS50001">
    <property type="entry name" value="SH2"/>
    <property type="match status" value="1"/>
</dbReference>
<dbReference type="InterPro" id="IPR036860">
    <property type="entry name" value="SH2_dom_sf"/>
</dbReference>
<dbReference type="SMART" id="SM00252">
    <property type="entry name" value="SH2"/>
    <property type="match status" value="1"/>
</dbReference>
<reference evidence="4" key="1">
    <citation type="submission" date="2017-09" db="EMBL/GenBank/DDBJ databases">
        <title>Contemporary evolution of a Lepidopteran species, Heliothis virescens, in response to modern agricultural practices.</title>
        <authorList>
            <person name="Fritz M.L."/>
            <person name="Deyonke A.M."/>
            <person name="Papanicolaou A."/>
            <person name="Micinski S."/>
            <person name="Westbrook J."/>
            <person name="Gould F."/>
        </authorList>
    </citation>
    <scope>NUCLEOTIDE SEQUENCE [LARGE SCALE GENOMIC DNA]</scope>
    <source>
        <strain evidence="4">HvINT-</strain>
        <tissue evidence="4">Whole body</tissue>
    </source>
</reference>
<dbReference type="Pfam" id="PF00017">
    <property type="entry name" value="SH2"/>
    <property type="match status" value="1"/>
</dbReference>
<evidence type="ECO:0000259" key="3">
    <source>
        <dbReference type="PROSITE" id="PS50001"/>
    </source>
</evidence>
<dbReference type="CDD" id="cd00173">
    <property type="entry name" value="SH2"/>
    <property type="match status" value="1"/>
</dbReference>
<keyword evidence="1" id="KW-0727">SH2 domain</keyword>
<dbReference type="Gene3D" id="3.30.505.10">
    <property type="entry name" value="SH2 domain"/>
    <property type="match status" value="1"/>
</dbReference>
<name>A0A2A4J6L9_HELVI</name>
<dbReference type="PRINTS" id="PR00401">
    <property type="entry name" value="SH2DOMAIN"/>
</dbReference>
<dbReference type="AlphaFoldDB" id="A0A2A4J6L9"/>
<dbReference type="SUPFAM" id="SSF55550">
    <property type="entry name" value="SH2 domain"/>
    <property type="match status" value="1"/>
</dbReference>
<evidence type="ECO:0000256" key="2">
    <source>
        <dbReference type="SAM" id="MobiDB-lite"/>
    </source>
</evidence>
<dbReference type="PANTHER" id="PTHR15832:SF2">
    <property type="entry name" value="SH2 DOMAIN-CONTAINING PROTEIN"/>
    <property type="match status" value="1"/>
</dbReference>
<feature type="domain" description="SH2" evidence="3">
    <location>
        <begin position="88"/>
        <end position="167"/>
    </location>
</feature>
<comment type="caution">
    <text evidence="4">The sequence shown here is derived from an EMBL/GenBank/DDBJ whole genome shotgun (WGS) entry which is preliminary data.</text>
</comment>
<organism evidence="4">
    <name type="scientific">Heliothis virescens</name>
    <name type="common">Tobacco budworm moth</name>
    <dbReference type="NCBI Taxonomy" id="7102"/>
    <lineage>
        <taxon>Eukaryota</taxon>
        <taxon>Metazoa</taxon>
        <taxon>Ecdysozoa</taxon>
        <taxon>Arthropoda</taxon>
        <taxon>Hexapoda</taxon>
        <taxon>Insecta</taxon>
        <taxon>Pterygota</taxon>
        <taxon>Neoptera</taxon>
        <taxon>Endopterygota</taxon>
        <taxon>Lepidoptera</taxon>
        <taxon>Glossata</taxon>
        <taxon>Ditrysia</taxon>
        <taxon>Noctuoidea</taxon>
        <taxon>Noctuidae</taxon>
        <taxon>Heliothinae</taxon>
        <taxon>Heliothis</taxon>
    </lineage>
</organism>
<protein>
    <recommendedName>
        <fullName evidence="3">SH2 domain-containing protein</fullName>
    </recommendedName>
</protein>
<dbReference type="PANTHER" id="PTHR15832">
    <property type="entry name" value="SHC (SRC HOMOLOGY DOMAIN C-TERMINAL) ADAPTOR HOMOLOG"/>
    <property type="match status" value="1"/>
</dbReference>
<dbReference type="EMBL" id="NWSH01002645">
    <property type="protein sequence ID" value="PCG67767.1"/>
    <property type="molecule type" value="Genomic_DNA"/>
</dbReference>
<feature type="region of interest" description="Disordered" evidence="2">
    <location>
        <begin position="1"/>
        <end position="32"/>
    </location>
</feature>
<accession>A0A2A4J6L9</accession>
<dbReference type="InterPro" id="IPR000980">
    <property type="entry name" value="SH2"/>
</dbReference>
<gene>
    <name evidence="4" type="ORF">B5V51_5990</name>
</gene>